<dbReference type="InParanoid" id="C5K8C5"/>
<feature type="non-terminal residue" evidence="2">
    <location>
        <position position="1"/>
    </location>
</feature>
<evidence type="ECO:0000256" key="1">
    <source>
        <dbReference type="SAM" id="MobiDB-lite"/>
    </source>
</evidence>
<dbReference type="GeneID" id="9039565"/>
<dbReference type="AlphaFoldDB" id="C5K8C5"/>
<dbReference type="EMBL" id="GG671101">
    <property type="protein sequence ID" value="EER19313.1"/>
    <property type="molecule type" value="Genomic_DNA"/>
</dbReference>
<proteinExistence type="predicted"/>
<keyword evidence="3" id="KW-1185">Reference proteome</keyword>
<evidence type="ECO:0000313" key="3">
    <source>
        <dbReference type="Proteomes" id="UP000007800"/>
    </source>
</evidence>
<feature type="non-terminal residue" evidence="2">
    <location>
        <position position="68"/>
    </location>
</feature>
<name>C5K8C5_PERM5</name>
<accession>C5K8C5</accession>
<feature type="region of interest" description="Disordered" evidence="1">
    <location>
        <begin position="49"/>
        <end position="68"/>
    </location>
</feature>
<protein>
    <submittedName>
        <fullName evidence="2">Uncharacterized protein</fullName>
    </submittedName>
</protein>
<dbReference type="RefSeq" id="XP_002787517.1">
    <property type="nucleotide sequence ID" value="XM_002787471.1"/>
</dbReference>
<sequence>PSLRAVPLPLAALQRVHRLPLAALQRVRRLLQGRPHPRLPPLLAALQRARYRPPQGRPRQVPQPRLPM</sequence>
<reference evidence="2 3" key="1">
    <citation type="submission" date="2008-07" db="EMBL/GenBank/DDBJ databases">
        <authorList>
            <person name="El-Sayed N."/>
            <person name="Caler E."/>
            <person name="Inman J."/>
            <person name="Amedeo P."/>
            <person name="Hass B."/>
            <person name="Wortman J."/>
        </authorList>
    </citation>
    <scope>NUCLEOTIDE SEQUENCE [LARGE SCALE GENOMIC DNA]</scope>
    <source>
        <strain evidence="3">ATCC 50983 / TXsc</strain>
    </source>
</reference>
<dbReference type="Proteomes" id="UP000007800">
    <property type="component" value="Unassembled WGS sequence"/>
</dbReference>
<evidence type="ECO:0000313" key="2">
    <source>
        <dbReference type="EMBL" id="EER19313.1"/>
    </source>
</evidence>
<gene>
    <name evidence="2" type="ORF">Pmar_PMAR015872</name>
</gene>
<organism evidence="3">
    <name type="scientific">Perkinsus marinus (strain ATCC 50983 / TXsc)</name>
    <dbReference type="NCBI Taxonomy" id="423536"/>
    <lineage>
        <taxon>Eukaryota</taxon>
        <taxon>Sar</taxon>
        <taxon>Alveolata</taxon>
        <taxon>Perkinsozoa</taxon>
        <taxon>Perkinsea</taxon>
        <taxon>Perkinsida</taxon>
        <taxon>Perkinsidae</taxon>
        <taxon>Perkinsus</taxon>
    </lineage>
</organism>